<proteinExistence type="predicted"/>
<dbReference type="SUPFAM" id="SSF49879">
    <property type="entry name" value="SMAD/FHA domain"/>
    <property type="match status" value="1"/>
</dbReference>
<dbReference type="RefSeq" id="WP_267775395.1">
    <property type="nucleotide sequence ID" value="NZ_JAPNKE010000002.1"/>
</dbReference>
<dbReference type="InterPro" id="IPR050923">
    <property type="entry name" value="Cell_Proc_Reg/RNA_Proc"/>
</dbReference>
<evidence type="ECO:0000313" key="2">
    <source>
        <dbReference type="EMBL" id="MCY1012058.1"/>
    </source>
</evidence>
<dbReference type="InterPro" id="IPR008984">
    <property type="entry name" value="SMAD_FHA_dom_sf"/>
</dbReference>
<evidence type="ECO:0000259" key="1">
    <source>
        <dbReference type="PROSITE" id="PS50006"/>
    </source>
</evidence>
<dbReference type="PANTHER" id="PTHR23308">
    <property type="entry name" value="NUCLEAR INHIBITOR OF PROTEIN PHOSPHATASE-1"/>
    <property type="match status" value="1"/>
</dbReference>
<keyword evidence="3" id="KW-1185">Reference proteome</keyword>
<organism evidence="2 3">
    <name type="scientific">Nannocystis pusilla</name>
    <dbReference type="NCBI Taxonomy" id="889268"/>
    <lineage>
        <taxon>Bacteria</taxon>
        <taxon>Pseudomonadati</taxon>
        <taxon>Myxococcota</taxon>
        <taxon>Polyangia</taxon>
        <taxon>Nannocystales</taxon>
        <taxon>Nannocystaceae</taxon>
        <taxon>Nannocystis</taxon>
    </lineage>
</organism>
<reference evidence="2" key="1">
    <citation type="submission" date="2022-11" db="EMBL/GenBank/DDBJ databases">
        <title>Minimal conservation of predation-associated metabolite biosynthetic gene clusters underscores biosynthetic potential of Myxococcota including descriptions for ten novel species: Archangium lansinium sp. nov., Myxococcus landrumus sp. nov., Nannocystis bai.</title>
        <authorList>
            <person name="Ahearne A."/>
            <person name="Stevens C."/>
            <person name="Phillips K."/>
        </authorList>
    </citation>
    <scope>NUCLEOTIDE SEQUENCE</scope>
    <source>
        <strain evidence="2">Na p29</strain>
    </source>
</reference>
<feature type="domain" description="FHA" evidence="1">
    <location>
        <begin position="20"/>
        <end position="69"/>
    </location>
</feature>
<dbReference type="Pfam" id="PF00498">
    <property type="entry name" value="FHA"/>
    <property type="match status" value="1"/>
</dbReference>
<dbReference type="Gene3D" id="2.60.200.20">
    <property type="match status" value="1"/>
</dbReference>
<gene>
    <name evidence="2" type="ORF">OV079_42235</name>
</gene>
<accession>A0A9X3J3G1</accession>
<dbReference type="InterPro" id="IPR000253">
    <property type="entry name" value="FHA_dom"/>
</dbReference>
<dbReference type="EMBL" id="JAPNKE010000002">
    <property type="protein sequence ID" value="MCY1012058.1"/>
    <property type="molecule type" value="Genomic_DNA"/>
</dbReference>
<evidence type="ECO:0000313" key="3">
    <source>
        <dbReference type="Proteomes" id="UP001150924"/>
    </source>
</evidence>
<sequence>MVAVLRAHSSQERLVLPDRCLVGRSKSCDLVLGARDVSGRHAEIQWDGDHWELHDLGSRNGTCVDGARLAAGERLVLRQGAEIRFGRESAVFNLEDAAGPQLMAHRLPAAQWRVGEGGYLALPDLQEPECSIYQDPHGSWICERGAEVASIDDRAVLALGDGLWRVYLPKFCAGTWQESDGGLCVANLRLCFAFSRDEERVELVACCGDRRLDLQRRAHHYVLLLLARRRLADERAGVPAAEQGWLTADELLKMLRMDDNHLNICIHRARTQLGRLGVADAASLVERRPGTRQIRLGPARIELRPLD</sequence>
<dbReference type="Proteomes" id="UP001150924">
    <property type="component" value="Unassembled WGS sequence"/>
</dbReference>
<name>A0A9X3J3G1_9BACT</name>
<dbReference type="SMART" id="SM00240">
    <property type="entry name" value="FHA"/>
    <property type="match status" value="1"/>
</dbReference>
<comment type="caution">
    <text evidence="2">The sequence shown here is derived from an EMBL/GenBank/DDBJ whole genome shotgun (WGS) entry which is preliminary data.</text>
</comment>
<dbReference type="CDD" id="cd00060">
    <property type="entry name" value="FHA"/>
    <property type="match status" value="1"/>
</dbReference>
<protein>
    <submittedName>
        <fullName evidence="2">FHA domain-containing protein</fullName>
    </submittedName>
</protein>
<dbReference type="PROSITE" id="PS50006">
    <property type="entry name" value="FHA_DOMAIN"/>
    <property type="match status" value="1"/>
</dbReference>
<dbReference type="AlphaFoldDB" id="A0A9X3J3G1"/>